<dbReference type="GO" id="GO:0004789">
    <property type="term" value="F:thiamine-phosphate diphosphorylase activity"/>
    <property type="evidence" value="ECO:0007669"/>
    <property type="project" value="UniProtKB-UniRule"/>
</dbReference>
<evidence type="ECO:0000256" key="9">
    <source>
        <dbReference type="HAMAP-Rule" id="MF_00097"/>
    </source>
</evidence>
<comment type="catalytic activity">
    <reaction evidence="6 9 10">
        <text>4-methyl-5-(2-phosphooxyethyl)-thiazole + 4-amino-2-methyl-5-(diphosphooxymethyl)pyrimidine + H(+) = thiamine phosphate + diphosphate</text>
        <dbReference type="Rhea" id="RHEA:22328"/>
        <dbReference type="ChEBI" id="CHEBI:15378"/>
        <dbReference type="ChEBI" id="CHEBI:33019"/>
        <dbReference type="ChEBI" id="CHEBI:37575"/>
        <dbReference type="ChEBI" id="CHEBI:57841"/>
        <dbReference type="ChEBI" id="CHEBI:58296"/>
        <dbReference type="EC" id="2.5.1.3"/>
    </reaction>
</comment>
<dbReference type="GO" id="GO:0005737">
    <property type="term" value="C:cytoplasm"/>
    <property type="evidence" value="ECO:0007669"/>
    <property type="project" value="TreeGrafter"/>
</dbReference>
<proteinExistence type="inferred from homology"/>
<evidence type="ECO:0000256" key="10">
    <source>
        <dbReference type="RuleBase" id="RU003826"/>
    </source>
</evidence>
<keyword evidence="4 9" id="KW-0460">Magnesium</keyword>
<dbReference type="HAMAP" id="MF_00097">
    <property type="entry name" value="TMP_synthase"/>
    <property type="match status" value="1"/>
</dbReference>
<comment type="catalytic activity">
    <reaction evidence="8 9 10">
        <text>2-[(2R,5Z)-2-carboxy-4-methylthiazol-5(2H)-ylidene]ethyl phosphate + 4-amino-2-methyl-5-(diphosphooxymethyl)pyrimidine + 2 H(+) = thiamine phosphate + CO2 + diphosphate</text>
        <dbReference type="Rhea" id="RHEA:47844"/>
        <dbReference type="ChEBI" id="CHEBI:15378"/>
        <dbReference type="ChEBI" id="CHEBI:16526"/>
        <dbReference type="ChEBI" id="CHEBI:33019"/>
        <dbReference type="ChEBI" id="CHEBI:37575"/>
        <dbReference type="ChEBI" id="CHEBI:57841"/>
        <dbReference type="ChEBI" id="CHEBI:62899"/>
        <dbReference type="EC" id="2.5.1.3"/>
    </reaction>
</comment>
<evidence type="ECO:0000259" key="12">
    <source>
        <dbReference type="Pfam" id="PF02581"/>
    </source>
</evidence>
<evidence type="ECO:0000256" key="4">
    <source>
        <dbReference type="ARBA" id="ARBA00022842"/>
    </source>
</evidence>
<comment type="cofactor">
    <cofactor evidence="9">
        <name>Mg(2+)</name>
        <dbReference type="ChEBI" id="CHEBI:18420"/>
    </cofactor>
    <text evidence="9">Binds 1 Mg(2+) ion per subunit.</text>
</comment>
<protein>
    <recommendedName>
        <fullName evidence="9">Thiamine-phosphate synthase</fullName>
        <shortName evidence="9">TP synthase</shortName>
        <shortName evidence="9">TPS</shortName>
        <ecNumber evidence="9">2.5.1.3</ecNumber>
    </recommendedName>
    <alternativeName>
        <fullName evidence="9">Thiamine-phosphate pyrophosphorylase</fullName>
        <shortName evidence="9">TMP pyrophosphorylase</shortName>
        <shortName evidence="9">TMP-PPase</shortName>
    </alternativeName>
</protein>
<feature type="binding site" evidence="9">
    <location>
        <position position="107"/>
    </location>
    <ligand>
        <name>4-amino-2-methyl-5-(diphosphooxymethyl)pyrimidine</name>
        <dbReference type="ChEBI" id="CHEBI:57841"/>
    </ligand>
</feature>
<dbReference type="EMBL" id="NVVJ01000029">
    <property type="protein sequence ID" value="PCJ24206.1"/>
    <property type="molecule type" value="Genomic_DNA"/>
</dbReference>
<dbReference type="GO" id="GO:0009228">
    <property type="term" value="P:thiamine biosynthetic process"/>
    <property type="evidence" value="ECO:0007669"/>
    <property type="project" value="UniProtKB-KW"/>
</dbReference>
<evidence type="ECO:0000256" key="2">
    <source>
        <dbReference type="ARBA" id="ARBA00022679"/>
    </source>
</evidence>
<comment type="pathway">
    <text evidence="1 9 11">Cofactor biosynthesis; thiamine diphosphate biosynthesis; thiamine phosphate from 4-amino-2-methyl-5-diphosphomethylpyrimidine and 4-methyl-5-(2-phosphoethyl)-thiazole: step 1/1.</text>
</comment>
<keyword evidence="3 9" id="KW-0479">Metal-binding</keyword>
<gene>
    <name evidence="9" type="primary">thiE</name>
    <name evidence="13" type="ORF">COA96_09985</name>
</gene>
<evidence type="ECO:0000313" key="14">
    <source>
        <dbReference type="Proteomes" id="UP000218327"/>
    </source>
</evidence>
<dbReference type="InterPro" id="IPR034291">
    <property type="entry name" value="TMP_synthase"/>
</dbReference>
<dbReference type="PANTHER" id="PTHR20857:SF15">
    <property type="entry name" value="THIAMINE-PHOSPHATE SYNTHASE"/>
    <property type="match status" value="1"/>
</dbReference>
<feature type="binding site" evidence="9">
    <location>
        <position position="164"/>
    </location>
    <ligand>
        <name>2-[(2R,5Z)-2-carboxy-4-methylthiazol-5(2H)-ylidene]ethyl phosphate</name>
        <dbReference type="ChEBI" id="CHEBI:62899"/>
    </ligand>
</feature>
<dbReference type="GO" id="GO:0000287">
    <property type="term" value="F:magnesium ion binding"/>
    <property type="evidence" value="ECO:0007669"/>
    <property type="project" value="UniProtKB-UniRule"/>
</dbReference>
<keyword evidence="2 9" id="KW-0808">Transferase</keyword>
<evidence type="ECO:0000256" key="11">
    <source>
        <dbReference type="RuleBase" id="RU004253"/>
    </source>
</evidence>
<dbReference type="SUPFAM" id="SSF51391">
    <property type="entry name" value="Thiamin phosphate synthase"/>
    <property type="match status" value="1"/>
</dbReference>
<dbReference type="GO" id="GO:0009229">
    <property type="term" value="P:thiamine diphosphate biosynthetic process"/>
    <property type="evidence" value="ECO:0007669"/>
    <property type="project" value="UniProtKB-UniRule"/>
</dbReference>
<dbReference type="Pfam" id="PF02581">
    <property type="entry name" value="TMP-TENI"/>
    <property type="match status" value="1"/>
</dbReference>
<evidence type="ECO:0000256" key="6">
    <source>
        <dbReference type="ARBA" id="ARBA00047334"/>
    </source>
</evidence>
<dbReference type="InterPro" id="IPR022998">
    <property type="entry name" value="ThiamineP_synth_TenI"/>
</dbReference>
<evidence type="ECO:0000256" key="3">
    <source>
        <dbReference type="ARBA" id="ARBA00022723"/>
    </source>
</evidence>
<dbReference type="NCBIfam" id="TIGR00693">
    <property type="entry name" value="thiE"/>
    <property type="match status" value="1"/>
</dbReference>
<comment type="similarity">
    <text evidence="9 10">Belongs to the thiamine-phosphate synthase family.</text>
</comment>
<organism evidence="13 14">
    <name type="scientific">SAR86 cluster bacterium</name>
    <dbReference type="NCBI Taxonomy" id="2030880"/>
    <lineage>
        <taxon>Bacteria</taxon>
        <taxon>Pseudomonadati</taxon>
        <taxon>Pseudomonadota</taxon>
        <taxon>Gammaproteobacteria</taxon>
        <taxon>SAR86 cluster</taxon>
    </lineage>
</organism>
<feature type="binding site" evidence="9">
    <location>
        <position position="137"/>
    </location>
    <ligand>
        <name>4-amino-2-methyl-5-(diphosphooxymethyl)pyrimidine</name>
        <dbReference type="ChEBI" id="CHEBI:57841"/>
    </ligand>
</feature>
<dbReference type="EC" id="2.5.1.3" evidence="9"/>
<evidence type="ECO:0000256" key="1">
    <source>
        <dbReference type="ARBA" id="ARBA00005165"/>
    </source>
</evidence>
<dbReference type="Proteomes" id="UP000218327">
    <property type="component" value="Unassembled WGS sequence"/>
</dbReference>
<feature type="binding site" evidence="9">
    <location>
        <position position="88"/>
    </location>
    <ligand>
        <name>Mg(2+)</name>
        <dbReference type="ChEBI" id="CHEBI:18420"/>
    </ligand>
</feature>
<dbReference type="CDD" id="cd00564">
    <property type="entry name" value="TMP_TenI"/>
    <property type="match status" value="1"/>
</dbReference>
<feature type="binding site" evidence="9">
    <location>
        <begin position="36"/>
        <end position="40"/>
    </location>
    <ligand>
        <name>4-amino-2-methyl-5-(diphosphooxymethyl)pyrimidine</name>
        <dbReference type="ChEBI" id="CHEBI:57841"/>
    </ligand>
</feature>
<keyword evidence="5 9" id="KW-0784">Thiamine biosynthesis</keyword>
<comment type="catalytic activity">
    <reaction evidence="7 9 10">
        <text>2-(2-carboxy-4-methylthiazol-5-yl)ethyl phosphate + 4-amino-2-methyl-5-(diphosphooxymethyl)pyrimidine + 2 H(+) = thiamine phosphate + CO2 + diphosphate</text>
        <dbReference type="Rhea" id="RHEA:47848"/>
        <dbReference type="ChEBI" id="CHEBI:15378"/>
        <dbReference type="ChEBI" id="CHEBI:16526"/>
        <dbReference type="ChEBI" id="CHEBI:33019"/>
        <dbReference type="ChEBI" id="CHEBI:37575"/>
        <dbReference type="ChEBI" id="CHEBI:57841"/>
        <dbReference type="ChEBI" id="CHEBI:62890"/>
        <dbReference type="EC" id="2.5.1.3"/>
    </reaction>
</comment>
<feature type="binding site" evidence="9">
    <location>
        <begin position="134"/>
        <end position="136"/>
    </location>
    <ligand>
        <name>2-[(2R,5Z)-2-carboxy-4-methylthiazol-5(2H)-ylidene]ethyl phosphate</name>
        <dbReference type="ChEBI" id="CHEBI:62899"/>
    </ligand>
</feature>
<dbReference type="InterPro" id="IPR013785">
    <property type="entry name" value="Aldolase_TIM"/>
</dbReference>
<dbReference type="Gene3D" id="3.20.20.70">
    <property type="entry name" value="Aldolase class I"/>
    <property type="match status" value="1"/>
</dbReference>
<dbReference type="PANTHER" id="PTHR20857">
    <property type="entry name" value="THIAMINE-PHOSPHATE PYROPHOSPHORYLASE"/>
    <property type="match status" value="1"/>
</dbReference>
<reference evidence="14" key="1">
    <citation type="submission" date="2017-08" db="EMBL/GenBank/DDBJ databases">
        <title>A dynamic microbial community with high functional redundancy inhabits the cold, oxic subseafloor aquifer.</title>
        <authorList>
            <person name="Tully B.J."/>
            <person name="Wheat C.G."/>
            <person name="Glazer B.T."/>
            <person name="Huber J.A."/>
        </authorList>
    </citation>
    <scope>NUCLEOTIDE SEQUENCE [LARGE SCALE GENOMIC DNA]</scope>
</reference>
<name>A0A2A5AZD6_9GAMM</name>
<dbReference type="UniPathway" id="UPA00060">
    <property type="reaction ID" value="UER00141"/>
</dbReference>
<sequence length="212" mass="22323">MNLSGVYAITDDLLLPGPLLFSATEAALEGGVSLIQYRSKEGSPAQRLKNAQKLATLCRKYETPLIINDDISLCESSQAQGVHLGHTDGSVKSARQQLGCEAIIGVTCHSSIEEALAAEKNGASYVAFGRFFPSKSKPQAPLANLEILNQARVALTIPIVAIGGINAENSSHVLLAGADMLAVIHGIFGRHDVLKHSKALVDICAAHSSLNS</sequence>
<evidence type="ECO:0000256" key="5">
    <source>
        <dbReference type="ARBA" id="ARBA00022977"/>
    </source>
</evidence>
<feature type="binding site" evidence="9">
    <location>
        <position position="68"/>
    </location>
    <ligand>
        <name>4-amino-2-methyl-5-(diphosphooxymethyl)pyrimidine</name>
        <dbReference type="ChEBI" id="CHEBI:57841"/>
    </ligand>
</feature>
<evidence type="ECO:0000256" key="7">
    <source>
        <dbReference type="ARBA" id="ARBA00047851"/>
    </source>
</evidence>
<evidence type="ECO:0000256" key="8">
    <source>
        <dbReference type="ARBA" id="ARBA00047883"/>
    </source>
</evidence>
<dbReference type="InterPro" id="IPR036206">
    <property type="entry name" value="ThiamineP_synth_sf"/>
</dbReference>
<feature type="domain" description="Thiamine phosphate synthase/TenI" evidence="12">
    <location>
        <begin position="6"/>
        <end position="187"/>
    </location>
</feature>
<comment type="function">
    <text evidence="9">Condenses 4-methyl-5-(beta-hydroxyethyl)thiazole monophosphate (THZ-P) and 2-methyl-4-amino-5-hydroxymethyl pyrimidine pyrophosphate (HMP-PP) to form thiamine monophosphate (TMP).</text>
</comment>
<dbReference type="AlphaFoldDB" id="A0A2A5AZD6"/>
<comment type="caution">
    <text evidence="9">Lacks conserved residue(s) required for the propagation of feature annotation.</text>
</comment>
<feature type="binding site" evidence="9">
    <location>
        <position position="69"/>
    </location>
    <ligand>
        <name>Mg(2+)</name>
        <dbReference type="ChEBI" id="CHEBI:18420"/>
    </ligand>
</feature>
<comment type="caution">
    <text evidence="13">The sequence shown here is derived from an EMBL/GenBank/DDBJ whole genome shotgun (WGS) entry which is preliminary data.</text>
</comment>
<accession>A0A2A5AZD6</accession>
<evidence type="ECO:0000313" key="13">
    <source>
        <dbReference type="EMBL" id="PCJ24206.1"/>
    </source>
</evidence>